<keyword evidence="2" id="KW-1133">Transmembrane helix</keyword>
<keyword evidence="2" id="KW-0812">Transmembrane</keyword>
<name>A0A1G6PSV2_9BURK</name>
<dbReference type="Pfam" id="PF03929">
    <property type="entry name" value="PepSY_TM"/>
    <property type="match status" value="1"/>
</dbReference>
<dbReference type="InterPro" id="IPR005625">
    <property type="entry name" value="PepSY-ass_TM"/>
</dbReference>
<evidence type="ECO:0000313" key="4">
    <source>
        <dbReference type="Proteomes" id="UP000198781"/>
    </source>
</evidence>
<dbReference type="Proteomes" id="UP000198781">
    <property type="component" value="Unassembled WGS sequence"/>
</dbReference>
<feature type="transmembrane region" description="Helical" evidence="2">
    <location>
        <begin position="34"/>
        <end position="58"/>
    </location>
</feature>
<evidence type="ECO:0000256" key="2">
    <source>
        <dbReference type="SAM" id="Phobius"/>
    </source>
</evidence>
<keyword evidence="4" id="KW-1185">Reference proteome</keyword>
<gene>
    <name evidence="3" type="ORF">SAMN05192589_103321</name>
</gene>
<organism evidence="3 4">
    <name type="scientific">Paracidovorax valerianellae</name>
    <dbReference type="NCBI Taxonomy" id="187868"/>
    <lineage>
        <taxon>Bacteria</taxon>
        <taxon>Pseudomonadati</taxon>
        <taxon>Pseudomonadota</taxon>
        <taxon>Betaproteobacteria</taxon>
        <taxon>Burkholderiales</taxon>
        <taxon>Comamonadaceae</taxon>
        <taxon>Paracidovorax</taxon>
    </lineage>
</organism>
<accession>A0A1G6PSV2</accession>
<proteinExistence type="predicted"/>
<evidence type="ECO:0000313" key="3">
    <source>
        <dbReference type="EMBL" id="SDC82734.1"/>
    </source>
</evidence>
<feature type="transmembrane region" description="Helical" evidence="2">
    <location>
        <begin position="495"/>
        <end position="516"/>
    </location>
</feature>
<dbReference type="EMBL" id="FMZC01000003">
    <property type="protein sequence ID" value="SDC82734.1"/>
    <property type="molecule type" value="Genomic_DNA"/>
</dbReference>
<dbReference type="PANTHER" id="PTHR34219">
    <property type="entry name" value="IRON-REGULATED INNER MEMBRANE PROTEIN-RELATED"/>
    <property type="match status" value="1"/>
</dbReference>
<feature type="compositionally biased region" description="Polar residues" evidence="1">
    <location>
        <begin position="524"/>
        <end position="538"/>
    </location>
</feature>
<reference evidence="3 4" key="1">
    <citation type="submission" date="2016-10" db="EMBL/GenBank/DDBJ databases">
        <authorList>
            <person name="de Groot N.N."/>
        </authorList>
    </citation>
    <scope>NUCLEOTIDE SEQUENCE [LARGE SCALE GENOMIC DNA]</scope>
    <source>
        <strain evidence="3 4">DSM 16619</strain>
    </source>
</reference>
<sequence length="545" mass="58872">MPPLRLTGIARSLRTLPMPGLGPAKRWLFLTHRWLGVLLCAFFAMWFFSGIVMMYVGYPQLTEAERTAHLPTLGDGAGLLEPAAALATAGLSQTPLADLRLAVASGGQAVYLVRPESAPPRLAATVIDARTGEVLQAVDAIRARASAMAWAGSGVAADHEGTLQEDAFTHSRGLDAHRPLHRVRLHDADDTVLYVSGTTGEVVRDAPRTERLWGYVGTWIHWLYPLRGNALQPYWSATVNTLAVAGTLAALAGTVAGLQRWRFRGRYRSGARTPYPTRAMRWHHVLGLAFSLATIAWIFSGFMSMNPWKLFDSGAPPLRMASLQGGPLTMAEPAGDSARQAPLAALLAQAGGATRELRWVRATGRTLVLAQPAQGAPEVLDTATAAPTAIDATALQHGIAGLVAAPLVRMDTLAHYDLYYYARASHTMTGAPAKPLPVLRAVFADEHATWVHVDPRTGAVMGRLDDHRRASRWLFAMLHSWDWVPLLERRPLWDAVMLLLGLGGAALSGTGMVIGWRRLRRKASQSGKAGQAGKTQTAKRPVARA</sequence>
<feature type="transmembrane region" description="Helical" evidence="2">
    <location>
        <begin position="279"/>
        <end position="299"/>
    </location>
</feature>
<protein>
    <submittedName>
        <fullName evidence="3">PepSY-associated TM region</fullName>
    </submittedName>
</protein>
<dbReference type="STRING" id="187868.SAMN05192589_103321"/>
<feature type="region of interest" description="Disordered" evidence="1">
    <location>
        <begin position="524"/>
        <end position="545"/>
    </location>
</feature>
<dbReference type="AlphaFoldDB" id="A0A1G6PSV2"/>
<keyword evidence="2" id="KW-0472">Membrane</keyword>
<dbReference type="PANTHER" id="PTHR34219:SF6">
    <property type="entry name" value="BLR3280 PROTEIN"/>
    <property type="match status" value="1"/>
</dbReference>
<evidence type="ECO:0000256" key="1">
    <source>
        <dbReference type="SAM" id="MobiDB-lite"/>
    </source>
</evidence>
<feature type="transmembrane region" description="Helical" evidence="2">
    <location>
        <begin position="234"/>
        <end position="258"/>
    </location>
</feature>